<sequence length="78" mass="9012">MYSGRLRVGEVIRLRPEDIDPGRKLIHIESLRYSFATHLLENGIDLRYIQELLGHKSSKTTKVYIYVSTSCFLSQVLS</sequence>
<evidence type="ECO:0000256" key="1">
    <source>
        <dbReference type="ARBA" id="ARBA00023172"/>
    </source>
</evidence>
<evidence type="ECO:0000259" key="2">
    <source>
        <dbReference type="PROSITE" id="PS51898"/>
    </source>
</evidence>
<organism evidence="3">
    <name type="scientific">Desulfofervidus auxilii</name>
    <dbReference type="NCBI Taxonomy" id="1621989"/>
    <lineage>
        <taxon>Bacteria</taxon>
        <taxon>Pseudomonadati</taxon>
        <taxon>Thermodesulfobacteriota</taxon>
        <taxon>Candidatus Desulfofervidia</taxon>
        <taxon>Candidatus Desulfofervidales</taxon>
        <taxon>Candidatus Desulfofervidaceae</taxon>
        <taxon>Candidatus Desulfofervidus</taxon>
    </lineage>
</organism>
<dbReference type="InterPro" id="IPR002104">
    <property type="entry name" value="Integrase_catalytic"/>
</dbReference>
<dbReference type="GO" id="GO:0003677">
    <property type="term" value="F:DNA binding"/>
    <property type="evidence" value="ECO:0007669"/>
    <property type="project" value="InterPro"/>
</dbReference>
<dbReference type="InterPro" id="IPR013762">
    <property type="entry name" value="Integrase-like_cat_sf"/>
</dbReference>
<proteinExistence type="predicted"/>
<dbReference type="PROSITE" id="PS51898">
    <property type="entry name" value="TYR_RECOMBINASE"/>
    <property type="match status" value="1"/>
</dbReference>
<dbReference type="Gene3D" id="1.10.443.10">
    <property type="entry name" value="Intergrase catalytic core"/>
    <property type="match status" value="1"/>
</dbReference>
<name>A0A7C0U4D3_DESA2</name>
<comment type="caution">
    <text evidence="3">The sequence shown here is derived from an EMBL/GenBank/DDBJ whole genome shotgun (WGS) entry which is preliminary data.</text>
</comment>
<reference evidence="3" key="1">
    <citation type="journal article" date="2020" name="mSystems">
        <title>Genome- and Community-Level Interaction Insights into Carbon Utilization and Element Cycling Functions of Hydrothermarchaeota in Hydrothermal Sediment.</title>
        <authorList>
            <person name="Zhou Z."/>
            <person name="Liu Y."/>
            <person name="Xu W."/>
            <person name="Pan J."/>
            <person name="Luo Z.H."/>
            <person name="Li M."/>
        </authorList>
    </citation>
    <scope>NUCLEOTIDE SEQUENCE [LARGE SCALE GENOMIC DNA]</scope>
    <source>
        <strain evidence="3">HyVt-233</strain>
    </source>
</reference>
<accession>A0A7C0U4D3</accession>
<dbReference type="Pfam" id="PF00589">
    <property type="entry name" value="Phage_integrase"/>
    <property type="match status" value="1"/>
</dbReference>
<dbReference type="EMBL" id="DRBS01000394">
    <property type="protein sequence ID" value="HDD45302.1"/>
    <property type="molecule type" value="Genomic_DNA"/>
</dbReference>
<dbReference type="GO" id="GO:0015074">
    <property type="term" value="P:DNA integration"/>
    <property type="evidence" value="ECO:0007669"/>
    <property type="project" value="InterPro"/>
</dbReference>
<dbReference type="SUPFAM" id="SSF56349">
    <property type="entry name" value="DNA breaking-rejoining enzymes"/>
    <property type="match status" value="1"/>
</dbReference>
<evidence type="ECO:0000313" key="3">
    <source>
        <dbReference type="EMBL" id="HDD45302.1"/>
    </source>
</evidence>
<dbReference type="GO" id="GO:0006310">
    <property type="term" value="P:DNA recombination"/>
    <property type="evidence" value="ECO:0007669"/>
    <property type="project" value="UniProtKB-KW"/>
</dbReference>
<gene>
    <name evidence="3" type="ORF">ENG63_10670</name>
</gene>
<dbReference type="Proteomes" id="UP000886289">
    <property type="component" value="Unassembled WGS sequence"/>
</dbReference>
<keyword evidence="1" id="KW-0233">DNA recombination</keyword>
<dbReference type="InterPro" id="IPR011010">
    <property type="entry name" value="DNA_brk_join_enz"/>
</dbReference>
<feature type="domain" description="Tyr recombinase" evidence="2">
    <location>
        <begin position="1"/>
        <end position="78"/>
    </location>
</feature>
<dbReference type="AlphaFoldDB" id="A0A7C0U4D3"/>
<protein>
    <recommendedName>
        <fullName evidence="2">Tyr recombinase domain-containing protein</fullName>
    </recommendedName>
</protein>